<dbReference type="NCBIfam" id="TIGR03647">
    <property type="entry name" value="Na_symport_sm"/>
    <property type="match status" value="1"/>
</dbReference>
<feature type="transmembrane region" description="Helical" evidence="1">
    <location>
        <begin position="60"/>
        <end position="80"/>
    </location>
</feature>
<evidence type="ECO:0000256" key="1">
    <source>
        <dbReference type="SAM" id="Phobius"/>
    </source>
</evidence>
<geneLocation type="plasmid" evidence="3 4">
    <name>pDOK1-4-4</name>
</geneLocation>
<evidence type="ECO:0000259" key="2">
    <source>
        <dbReference type="Pfam" id="PF13937"/>
    </source>
</evidence>
<dbReference type="EMBL" id="CP019316">
    <property type="protein sequence ID" value="APX14228.1"/>
    <property type="molecule type" value="Genomic_DNA"/>
</dbReference>
<feature type="domain" description="Sodium symporter small subunit" evidence="2">
    <location>
        <begin position="16"/>
        <end position="92"/>
    </location>
</feature>
<dbReference type="AlphaFoldDB" id="A0A1P8N1W0"/>
<organism evidence="3 4">
    <name type="scientific">Tateyamaria omphalii</name>
    <dbReference type="NCBI Taxonomy" id="299262"/>
    <lineage>
        <taxon>Bacteria</taxon>
        <taxon>Pseudomonadati</taxon>
        <taxon>Pseudomonadota</taxon>
        <taxon>Alphaproteobacteria</taxon>
        <taxon>Rhodobacterales</taxon>
        <taxon>Roseobacteraceae</taxon>
        <taxon>Tateyamaria</taxon>
    </lineage>
</organism>
<evidence type="ECO:0000313" key="4">
    <source>
        <dbReference type="Proteomes" id="UP000186336"/>
    </source>
</evidence>
<accession>A0A1P8N1W0</accession>
<evidence type="ECO:0000313" key="3">
    <source>
        <dbReference type="EMBL" id="APX14228.1"/>
    </source>
</evidence>
<dbReference type="Proteomes" id="UP000186336">
    <property type="component" value="Plasmid pDOK1-4-4"/>
</dbReference>
<reference evidence="3 4" key="1">
    <citation type="submission" date="2017-01" db="EMBL/GenBank/DDBJ databases">
        <title>Complete genome of Tateyamaria omphalii DOK1-4 isolated from seawater in Dokdo.</title>
        <authorList>
            <person name="Kim J.H."/>
            <person name="Chi W.-J."/>
        </authorList>
    </citation>
    <scope>NUCLEOTIDE SEQUENCE [LARGE SCALE GENOMIC DNA]</scope>
    <source>
        <strain evidence="3 4">DOK1-4</strain>
        <plasmid evidence="3 4">pDOK1-4-4</plasmid>
    </source>
</reference>
<name>A0A1P8N1W0_9RHOB</name>
<dbReference type="Pfam" id="PF13937">
    <property type="entry name" value="DUF4212"/>
    <property type="match status" value="1"/>
</dbReference>
<sequence>MAEETTNMSRVSEADKGYWAANVRMILISLVIWALVSFGFGIVLRPLLSGISVGGTDLGFWFAQQGSILVFLVLIFFYAWRMNKLDKQYGVEEE</sequence>
<keyword evidence="1" id="KW-0472">Membrane</keyword>
<dbReference type="InterPro" id="IPR019886">
    <property type="entry name" value="Na_symporter_ssu"/>
</dbReference>
<gene>
    <name evidence="3" type="ORF">BWR18_20430</name>
</gene>
<dbReference type="RefSeq" id="WP_076630695.1">
    <property type="nucleotide sequence ID" value="NZ_CP019316.1"/>
</dbReference>
<keyword evidence="1" id="KW-0812">Transmembrane</keyword>
<proteinExistence type="predicted"/>
<protein>
    <recommendedName>
        <fullName evidence="2">Sodium symporter small subunit domain-containing protein</fullName>
    </recommendedName>
</protein>
<keyword evidence="1" id="KW-1133">Transmembrane helix</keyword>
<dbReference type="OrthoDB" id="9797746at2"/>
<dbReference type="KEGG" id="tom:BWR18_20430"/>
<feature type="transmembrane region" description="Helical" evidence="1">
    <location>
        <begin position="26"/>
        <end position="48"/>
    </location>
</feature>
<keyword evidence="3" id="KW-0614">Plasmid</keyword>
<keyword evidence="4" id="KW-1185">Reference proteome</keyword>